<dbReference type="EMBL" id="NSDM01000012">
    <property type="protein sequence ID" value="MDQ2587287.1"/>
    <property type="molecule type" value="Genomic_DNA"/>
</dbReference>
<evidence type="ECO:0000256" key="1">
    <source>
        <dbReference type="ARBA" id="ARBA00022553"/>
    </source>
</evidence>
<evidence type="ECO:0000313" key="4">
    <source>
        <dbReference type="EMBL" id="MDQ2587287.1"/>
    </source>
</evidence>
<dbReference type="SUPFAM" id="SSF49879">
    <property type="entry name" value="SMAD/FHA domain"/>
    <property type="match status" value="1"/>
</dbReference>
<dbReference type="Proteomes" id="UP001225605">
    <property type="component" value="Unassembled WGS sequence"/>
</dbReference>
<protein>
    <recommendedName>
        <fullName evidence="3">FHA domain-containing protein</fullName>
    </recommendedName>
</protein>
<name>A0ABU0X580_9PSEU</name>
<gene>
    <name evidence="4" type="ORF">CKY47_25540</name>
</gene>
<comment type="caution">
    <text evidence="4">The sequence shown here is derived from an EMBL/GenBank/DDBJ whole genome shotgun (WGS) entry which is preliminary data.</text>
</comment>
<organism evidence="4 5">
    <name type="scientific">Saccharothrix yanglingensis</name>
    <dbReference type="NCBI Taxonomy" id="659496"/>
    <lineage>
        <taxon>Bacteria</taxon>
        <taxon>Bacillati</taxon>
        <taxon>Actinomycetota</taxon>
        <taxon>Actinomycetes</taxon>
        <taxon>Pseudonocardiales</taxon>
        <taxon>Pseudonocardiaceae</taxon>
        <taxon>Saccharothrix</taxon>
    </lineage>
</organism>
<sequence length="449" mass="47084">MITYRPGAVVAVVGGGTWLLIDADPASELVRRCWELVSFGAGLDDVLSAIVHEGFRAVGSFALVRWTEEERRAVLRGAARVDAVGADGTVCELRAEGVATWLDRALDAGLTGLRLTAGDGTGPELPVERGVVLAGEVVVRLVAGAADSDVAPPIRTTPPSDPSRSTAPPAPVAEAPASAPAPAIALAPPPTGETSAEPVDLTDFKYDHVFGASGDDRPVEPSPVRPDSSPVQPRGASVESEAEPPSRPEAEPVPPPAPVQVRRDPDGVIETFGWGRPPAEETMLRHRGAPDETHHVSTLGAPRVRAVTCPNQHLNSEYAVSCRVCAQDIAPQEAFVVPRPPLGVLRLSTGGLVTLDRGVVLGRDPQAGPRGSHAIRLAVQGNDISRNHVEVRLDGWDVHVVDLGSKNGTSVITPGWPAQELAALIPHPLPPGSRVVLGENTFFTYEVTA</sequence>
<feature type="compositionally biased region" description="Basic and acidic residues" evidence="2">
    <location>
        <begin position="202"/>
        <end position="219"/>
    </location>
</feature>
<dbReference type="InterPro" id="IPR000253">
    <property type="entry name" value="FHA_dom"/>
</dbReference>
<dbReference type="Gene3D" id="2.60.200.20">
    <property type="match status" value="1"/>
</dbReference>
<keyword evidence="5" id="KW-1185">Reference proteome</keyword>
<feature type="domain" description="FHA" evidence="3">
    <location>
        <begin position="359"/>
        <end position="411"/>
    </location>
</feature>
<evidence type="ECO:0000256" key="2">
    <source>
        <dbReference type="SAM" id="MobiDB-lite"/>
    </source>
</evidence>
<keyword evidence="1" id="KW-0597">Phosphoprotein</keyword>
<proteinExistence type="predicted"/>
<feature type="region of interest" description="Disordered" evidence="2">
    <location>
        <begin position="149"/>
        <end position="264"/>
    </location>
</feature>
<evidence type="ECO:0000313" key="5">
    <source>
        <dbReference type="Proteomes" id="UP001225605"/>
    </source>
</evidence>
<reference evidence="4 5" key="1">
    <citation type="submission" date="2017-06" db="EMBL/GenBank/DDBJ databases">
        <title>Cultured bacterium strain Saccharothrix yanglingensis Hhs.015.</title>
        <authorList>
            <person name="Xia Y."/>
        </authorList>
    </citation>
    <scope>NUCLEOTIDE SEQUENCE [LARGE SCALE GENOMIC DNA]</scope>
    <source>
        <strain evidence="4 5">Hhs.015</strain>
    </source>
</reference>
<evidence type="ECO:0000259" key="3">
    <source>
        <dbReference type="PROSITE" id="PS50006"/>
    </source>
</evidence>
<dbReference type="PROSITE" id="PS50006">
    <property type="entry name" value="FHA_DOMAIN"/>
    <property type="match status" value="1"/>
</dbReference>
<dbReference type="CDD" id="cd00060">
    <property type="entry name" value="FHA"/>
    <property type="match status" value="1"/>
</dbReference>
<dbReference type="Pfam" id="PF00498">
    <property type="entry name" value="FHA"/>
    <property type="match status" value="1"/>
</dbReference>
<dbReference type="RefSeq" id="WP_306748778.1">
    <property type="nucleotide sequence ID" value="NZ_NSDM01000012.1"/>
</dbReference>
<accession>A0ABU0X580</accession>
<feature type="compositionally biased region" description="Low complexity" evidence="2">
    <location>
        <begin position="172"/>
        <end position="186"/>
    </location>
</feature>
<dbReference type="InterPro" id="IPR008984">
    <property type="entry name" value="SMAD_FHA_dom_sf"/>
</dbReference>